<organism evidence="1">
    <name type="scientific">Caldilineaceae bacterium SB0675_bin_29</name>
    <dbReference type="NCBI Taxonomy" id="2605266"/>
    <lineage>
        <taxon>Bacteria</taxon>
        <taxon>Bacillati</taxon>
        <taxon>Chloroflexota</taxon>
        <taxon>Caldilineae</taxon>
        <taxon>Caldilineales</taxon>
        <taxon>Caldilineaceae</taxon>
    </lineage>
</organism>
<protein>
    <recommendedName>
        <fullName evidence="2">Nucleotidyltransferase domain-containing protein</fullName>
    </recommendedName>
</protein>
<evidence type="ECO:0008006" key="2">
    <source>
        <dbReference type="Google" id="ProtNLM"/>
    </source>
</evidence>
<sequence length="275" mass="30817">MTTAQSRFIEGLTAKVEADAAVRAAWLTGSFGKDREDRWSDVDAHLLIDAAKFDEFHSSVESWLCEIRPLVFMRLMFEGRMVNAMTDEAMRLDVWLHEGESAEVTTGETRVLYEEGGALFWLPRPGDRLTRKGAAELLLREIPEFWRCISMTPVVVGRGEKLVGTAGNSIILLALTNVLCAASGTRRDRGVKALNGFLLPHHRKCVEEAVLADSLSPDGPMRIPLRLARIMREYGPVICEQWEVEYPRAMEEAVLQYVRQEFGALGHSSVLEELG</sequence>
<accession>A0A6B1FWG8</accession>
<evidence type="ECO:0000313" key="1">
    <source>
        <dbReference type="EMBL" id="MYH60411.1"/>
    </source>
</evidence>
<proteinExistence type="predicted"/>
<reference evidence="1" key="1">
    <citation type="submission" date="2019-09" db="EMBL/GenBank/DDBJ databases">
        <title>Characterisation of the sponge microbiome using genome-centric metagenomics.</title>
        <authorList>
            <person name="Engelberts J.P."/>
            <person name="Robbins S.J."/>
            <person name="De Goeij J.M."/>
            <person name="Aranda M."/>
            <person name="Bell S.C."/>
            <person name="Webster N.S."/>
        </authorList>
    </citation>
    <scope>NUCLEOTIDE SEQUENCE</scope>
    <source>
        <strain evidence="1">SB0675_bin_29</strain>
    </source>
</reference>
<name>A0A6B1FWG8_9CHLR</name>
<dbReference type="EMBL" id="VYDA01000036">
    <property type="protein sequence ID" value="MYH60411.1"/>
    <property type="molecule type" value="Genomic_DNA"/>
</dbReference>
<comment type="caution">
    <text evidence="1">The sequence shown here is derived from an EMBL/GenBank/DDBJ whole genome shotgun (WGS) entry which is preliminary data.</text>
</comment>
<dbReference type="Gene3D" id="3.30.460.10">
    <property type="entry name" value="Beta Polymerase, domain 2"/>
    <property type="match status" value="1"/>
</dbReference>
<gene>
    <name evidence="1" type="ORF">F4148_01105</name>
</gene>
<dbReference type="InterPro" id="IPR043519">
    <property type="entry name" value="NT_sf"/>
</dbReference>
<dbReference type="AlphaFoldDB" id="A0A6B1FWG8"/>